<evidence type="ECO:0000256" key="7">
    <source>
        <dbReference type="ARBA" id="ARBA00022806"/>
    </source>
</evidence>
<dbReference type="InterPro" id="IPR006474">
    <property type="entry name" value="Helicase_Cas3_CRISPR-ass_core"/>
</dbReference>
<dbReference type="Gene3D" id="1.10.3210.30">
    <property type="match status" value="1"/>
</dbReference>
<evidence type="ECO:0000256" key="1">
    <source>
        <dbReference type="ARBA" id="ARBA00006847"/>
    </source>
</evidence>
<dbReference type="AlphaFoldDB" id="A0A923IEU4"/>
<dbReference type="GO" id="GO:0005524">
    <property type="term" value="F:ATP binding"/>
    <property type="evidence" value="ECO:0007669"/>
    <property type="project" value="UniProtKB-KW"/>
</dbReference>
<dbReference type="EMBL" id="JACONZ010000004">
    <property type="protein sequence ID" value="MBC5582045.1"/>
    <property type="molecule type" value="Genomic_DNA"/>
</dbReference>
<dbReference type="InterPro" id="IPR038257">
    <property type="entry name" value="CRISPR-assoc_Cas3_HD_sf"/>
</dbReference>
<feature type="domain" description="Helicase ATP-binding" evidence="10">
    <location>
        <begin position="221"/>
        <end position="399"/>
    </location>
</feature>
<keyword evidence="5" id="KW-0547">Nucleotide-binding</keyword>
<dbReference type="CDD" id="cd09641">
    <property type="entry name" value="Cas3''_I"/>
    <property type="match status" value="1"/>
</dbReference>
<dbReference type="NCBIfam" id="TIGR01596">
    <property type="entry name" value="cas3_HD"/>
    <property type="match status" value="1"/>
</dbReference>
<feature type="domain" description="HD Cas3-type" evidence="11">
    <location>
        <begin position="10"/>
        <end position="167"/>
    </location>
</feature>
<dbReference type="RefSeq" id="WP_186888405.1">
    <property type="nucleotide sequence ID" value="NZ_JACONZ010000004.1"/>
</dbReference>
<dbReference type="SUPFAM" id="SSF109604">
    <property type="entry name" value="HD-domain/PDEase-like"/>
    <property type="match status" value="1"/>
</dbReference>
<evidence type="ECO:0000256" key="4">
    <source>
        <dbReference type="ARBA" id="ARBA00022723"/>
    </source>
</evidence>
<evidence type="ECO:0000256" key="6">
    <source>
        <dbReference type="ARBA" id="ARBA00022801"/>
    </source>
</evidence>
<dbReference type="SMART" id="SM00487">
    <property type="entry name" value="DEXDc"/>
    <property type="match status" value="1"/>
</dbReference>
<reference evidence="12" key="1">
    <citation type="submission" date="2020-08" db="EMBL/GenBank/DDBJ databases">
        <title>Genome public.</title>
        <authorList>
            <person name="Liu C."/>
            <person name="Sun Q."/>
        </authorList>
    </citation>
    <scope>NUCLEOTIDE SEQUENCE</scope>
    <source>
        <strain evidence="12">BX8</strain>
    </source>
</reference>
<organism evidence="12 13">
    <name type="scientific">Anaerofilum hominis</name>
    <dbReference type="NCBI Taxonomy" id="2763016"/>
    <lineage>
        <taxon>Bacteria</taxon>
        <taxon>Bacillati</taxon>
        <taxon>Bacillota</taxon>
        <taxon>Clostridia</taxon>
        <taxon>Eubacteriales</taxon>
        <taxon>Oscillospiraceae</taxon>
        <taxon>Anaerofilum</taxon>
    </lineage>
</organism>
<dbReference type="Pfam" id="PF22590">
    <property type="entry name" value="Cas3-like_C_2"/>
    <property type="match status" value="1"/>
</dbReference>
<dbReference type="InterPro" id="IPR011545">
    <property type="entry name" value="DEAD/DEAH_box_helicase_dom"/>
</dbReference>
<comment type="caution">
    <text evidence="12">The sequence shown here is derived from an EMBL/GenBank/DDBJ whole genome shotgun (WGS) entry which is preliminary data.</text>
</comment>
<evidence type="ECO:0000256" key="5">
    <source>
        <dbReference type="ARBA" id="ARBA00022741"/>
    </source>
</evidence>
<gene>
    <name evidence="12" type="primary">cas3</name>
    <name evidence="12" type="ORF">H8S23_11060</name>
</gene>
<keyword evidence="6" id="KW-0378">Hydrolase</keyword>
<dbReference type="GO" id="GO:0051607">
    <property type="term" value="P:defense response to virus"/>
    <property type="evidence" value="ECO:0007669"/>
    <property type="project" value="UniProtKB-KW"/>
</dbReference>
<evidence type="ECO:0000256" key="8">
    <source>
        <dbReference type="ARBA" id="ARBA00022840"/>
    </source>
</evidence>
<dbReference type="Pfam" id="PF00270">
    <property type="entry name" value="DEAD"/>
    <property type="match status" value="1"/>
</dbReference>
<evidence type="ECO:0000256" key="2">
    <source>
        <dbReference type="ARBA" id="ARBA00009046"/>
    </source>
</evidence>
<dbReference type="CDD" id="cd17930">
    <property type="entry name" value="DEXHc_cas3"/>
    <property type="match status" value="1"/>
</dbReference>
<dbReference type="NCBIfam" id="TIGR01587">
    <property type="entry name" value="cas3_core"/>
    <property type="match status" value="1"/>
</dbReference>
<keyword evidence="9" id="KW-0051">Antiviral defense</keyword>
<evidence type="ECO:0000256" key="9">
    <source>
        <dbReference type="ARBA" id="ARBA00023118"/>
    </source>
</evidence>
<evidence type="ECO:0000313" key="12">
    <source>
        <dbReference type="EMBL" id="MBC5582045.1"/>
    </source>
</evidence>
<evidence type="ECO:0000313" key="13">
    <source>
        <dbReference type="Proteomes" id="UP000659630"/>
    </source>
</evidence>
<dbReference type="GO" id="GO:0003676">
    <property type="term" value="F:nucleic acid binding"/>
    <property type="evidence" value="ECO:0007669"/>
    <property type="project" value="InterPro"/>
</dbReference>
<dbReference type="InterPro" id="IPR054712">
    <property type="entry name" value="Cas3-like_dom"/>
</dbReference>
<keyword evidence="13" id="KW-1185">Reference proteome</keyword>
<comment type="similarity">
    <text evidence="2">In the central section; belongs to the CRISPR-associated helicase Cas3 family.</text>
</comment>
<keyword evidence="8" id="KW-0067">ATP-binding</keyword>
<dbReference type="PROSITE" id="PS51643">
    <property type="entry name" value="HD_CAS3"/>
    <property type="match status" value="1"/>
</dbReference>
<dbReference type="InterPro" id="IPR014001">
    <property type="entry name" value="Helicase_ATP-bd"/>
</dbReference>
<dbReference type="InterPro" id="IPR006483">
    <property type="entry name" value="CRISPR-assoc_Cas3_HD"/>
</dbReference>
<evidence type="ECO:0000256" key="3">
    <source>
        <dbReference type="ARBA" id="ARBA00022722"/>
    </source>
</evidence>
<dbReference type="GO" id="GO:0004518">
    <property type="term" value="F:nuclease activity"/>
    <property type="evidence" value="ECO:0007669"/>
    <property type="project" value="UniProtKB-KW"/>
</dbReference>
<evidence type="ECO:0000259" key="10">
    <source>
        <dbReference type="PROSITE" id="PS51192"/>
    </source>
</evidence>
<dbReference type="Gene3D" id="3.40.50.300">
    <property type="entry name" value="P-loop containing nucleotide triphosphate hydrolases"/>
    <property type="match status" value="2"/>
</dbReference>
<dbReference type="Proteomes" id="UP000659630">
    <property type="component" value="Unassembled WGS sequence"/>
</dbReference>
<protein>
    <submittedName>
        <fullName evidence="12">CRISPR-associated helicase Cas3</fullName>
    </submittedName>
</protein>
<sequence length="708" mass="79092">MDRYLAHRTEDGRQQELIDHLQGTARLAALFAQKFGAEELAWQIGMAHDIGKYSHAFQAHLCENGLSPDHATAGGIEIGQLNGVPAAFCVMGHHGGLPDGGTSVDGRDSGTLMGRRKKRLEDYQAFRQEVELKRASPKLPTLLGQGRFTASFWTRMLFSCLVDADFLDTERFMRGTPAARGQGERIEALCAKLDGFVAHWWDPDRPIDQKRCSILRECMQKGERQAPGLFSLTVPTGGGKTVSSLAFGLYHARAQRLERVIYVAPYCSIIEQTAEKFREILGPENVLEHHANVDLSDDPVKKLAAENWDMPVVVTTAVQFFESLFANKTSRCRKLHNIAGSVIIFDEAQTLPLSYLEPCLRAIAELTVNYGSSCVLCTATQPALGPLLRQISPLLRCREICSGGDELYQFFRRVRFVRVGPLTDEELAKRLNAEKQALCIVGTRKQAQAVYHLLRGEGNFHLSTLMTPSHRSAVLEEIRARLKDGAPCTVVATSLIEAGVDVDFPAVYRSMAGLDSMIQAAGRCNREGRRALEQSRVWLFEPEDRYTAHLPHSMLRPLAAARGVMERWEQIDAPEAVEAYFAELYRLSGPELDAKQIVPMLEKRGDGLYPFRTVAENFHLIDQDTRQVLIPVGEEAQALAARLRSGERSRELLRRAGRHMVNVYPDHFKALFCLEFLEENLAVLTDLSWYDRDTGLKISADTGVGIFI</sequence>
<keyword evidence="4" id="KW-0479">Metal-binding</keyword>
<evidence type="ECO:0000259" key="11">
    <source>
        <dbReference type="PROSITE" id="PS51643"/>
    </source>
</evidence>
<dbReference type="InterPro" id="IPR027417">
    <property type="entry name" value="P-loop_NTPase"/>
</dbReference>
<accession>A0A923IEU4</accession>
<keyword evidence="7" id="KW-0347">Helicase</keyword>
<dbReference type="GO" id="GO:0046872">
    <property type="term" value="F:metal ion binding"/>
    <property type="evidence" value="ECO:0007669"/>
    <property type="project" value="UniProtKB-KW"/>
</dbReference>
<proteinExistence type="inferred from homology"/>
<dbReference type="GO" id="GO:0004386">
    <property type="term" value="F:helicase activity"/>
    <property type="evidence" value="ECO:0007669"/>
    <property type="project" value="UniProtKB-KW"/>
</dbReference>
<dbReference type="SUPFAM" id="SSF52540">
    <property type="entry name" value="P-loop containing nucleoside triphosphate hydrolases"/>
    <property type="match status" value="1"/>
</dbReference>
<dbReference type="GO" id="GO:0016787">
    <property type="term" value="F:hydrolase activity"/>
    <property type="evidence" value="ECO:0007669"/>
    <property type="project" value="UniProtKB-KW"/>
</dbReference>
<dbReference type="PROSITE" id="PS51192">
    <property type="entry name" value="HELICASE_ATP_BIND_1"/>
    <property type="match status" value="1"/>
</dbReference>
<name>A0A923IEU4_9FIRM</name>
<comment type="similarity">
    <text evidence="1">In the N-terminal section; belongs to the CRISPR-associated nuclease Cas3-HD family.</text>
</comment>
<keyword evidence="3" id="KW-0540">Nuclease</keyword>